<gene>
    <name evidence="2" type="ORF">BHY_1214</name>
</gene>
<dbReference type="AlphaFoldDB" id="W5SB46"/>
<dbReference type="EMBL" id="CP004160">
    <property type="protein sequence ID" value="AHH04165.1"/>
    <property type="molecule type" value="Genomic_DNA"/>
</dbReference>
<keyword evidence="1" id="KW-0175">Coiled coil</keyword>
<evidence type="ECO:0000313" key="2">
    <source>
        <dbReference type="EMBL" id="AHH04165.1"/>
    </source>
</evidence>
<feature type="coiled-coil region" evidence="1">
    <location>
        <begin position="101"/>
        <end position="152"/>
    </location>
</feature>
<organism evidence="2">
    <name type="scientific">Borrelia nietonii YOR</name>
    <dbReference type="NCBI Taxonomy" id="1293576"/>
    <lineage>
        <taxon>Bacteria</taxon>
        <taxon>Pseudomonadati</taxon>
        <taxon>Spirochaetota</taxon>
        <taxon>Spirochaetia</taxon>
        <taxon>Spirochaetales</taxon>
        <taxon>Borreliaceae</taxon>
        <taxon>Borrelia</taxon>
        <taxon>Borrelia nietonii</taxon>
    </lineage>
</organism>
<dbReference type="PROSITE" id="PS51257">
    <property type="entry name" value="PROKAR_LIPOPROTEIN"/>
    <property type="match status" value="1"/>
</dbReference>
<proteinExistence type="predicted"/>
<reference evidence="2" key="1">
    <citation type="submission" date="2013-02" db="EMBL/GenBank/DDBJ databases">
        <title>Comparative genomics of Borrelia species.</title>
        <authorList>
            <person name="Schwan T.G."/>
            <person name="Raffel S.J."/>
            <person name="Porcella S.F."/>
        </authorList>
    </citation>
    <scope>NUCLEOTIDE SEQUENCE</scope>
    <source>
        <strain evidence="2">YOR</strain>
        <plasmid evidence="2">unnamed</plasmid>
    </source>
</reference>
<dbReference type="HOGENOM" id="CLU_1281125_0_0_12"/>
<protein>
    <submittedName>
        <fullName evidence="2">Uncharacterized protein</fullName>
    </submittedName>
</protein>
<keyword evidence="2" id="KW-0614">Plasmid</keyword>
<sequence>MKFKYKFLPLSLILSFASCDLILNKDIKNKFDDSLNDKIQSVLHTSKNNNKNYTTNDIYIHGNNDPQQDQIHKNKLKEDVNVKKDWKIELKENEEAWKLACKQAEDAMKKHDEALKILAEAGNNWDKTSNELKKILDENAKKNNENQTHEENMEIDKNVQIALDALNKAEEAWKACKEDADKTQIEWQEADMKADKIKREAWIKVWKASTKINPK</sequence>
<evidence type="ECO:0000256" key="1">
    <source>
        <dbReference type="SAM" id="Coils"/>
    </source>
</evidence>
<name>W5SB46_9SPIR</name>
<dbReference type="RefSeq" id="WP_025400206.1">
    <property type="nucleotide sequence ID" value="NZ_CP004160.1"/>
</dbReference>
<geneLocation type="plasmid" evidence="2">
    <name>unnamed</name>
</geneLocation>
<accession>W5SB46</accession>